<dbReference type="InterPro" id="IPR004322">
    <property type="entry name" value="Plasmid_replicase_bac"/>
</dbReference>
<protein>
    <submittedName>
        <fullName evidence="3">RepA</fullName>
    </submittedName>
</protein>
<proteinExistence type="predicted"/>
<feature type="region of interest" description="Disordered" evidence="2">
    <location>
        <begin position="422"/>
        <end position="461"/>
    </location>
</feature>
<evidence type="ECO:0000256" key="1">
    <source>
        <dbReference type="SAM" id="Coils"/>
    </source>
</evidence>
<evidence type="ECO:0000313" key="3">
    <source>
        <dbReference type="EMBL" id="AAL06089.1"/>
    </source>
</evidence>
<geneLocation type="plasmid" evidence="3">
    <name>pCJ84</name>
</geneLocation>
<dbReference type="EMBL" id="AY048596">
    <property type="protein sequence ID" value="AAL06089.1"/>
    <property type="molecule type" value="Genomic_DNA"/>
</dbReference>
<name>Q938U2_CORJE</name>
<accession>Q938U2</accession>
<sequence length="524" mass="57768">MTIPDRIGSVVSRGLDPCETLKNFRGAPHTAPSSMSTATWDAARLIAGTLGGHSTLLGSFGASETDRQHLLAHLGRKTLQGTVTRDFKTAWINDADGNTVPKLYRVETEAMRRCQYVVLAHKQRASVVVIDIDRRGHSGGHVEDIYPEVYDKLSLLAAGNISPSWIGVNPINGKCQLIWLIDPVYADTRADSANIRLMKLVTTMLGDYLGGDAAFAHRLSRSPFYNGDDPTAYRWHVQHHRIDRLAHLRDEVRTLTGQPAPERSTPAKQNFSSGRELINAVRSRREQAQQARDILSSLENDLPNAETLDGDRIDGVKVLWITEGRAARDETAFRHALATAHRLREAGERMTDAKIIDAYERAYNLAQAVGADNREPELPPMRDRLTMARRVRGYVLGNKRSSSSGTSVGGAGSATARERKALATMGRKGGQKASQRWKTDPDGEYAQGRRSALQTANAKREMQGELLSSKVKMAILEARTQGVSDPSSKELADTLGTSVRRIQQIRKQLGMKAKRGRPNKSETP</sequence>
<dbReference type="AlphaFoldDB" id="Q938U2"/>
<feature type="coiled-coil region" evidence="1">
    <location>
        <begin position="281"/>
        <end position="308"/>
    </location>
</feature>
<keyword evidence="1" id="KW-0175">Coiled coil</keyword>
<gene>
    <name evidence="3" type="primary">repA</name>
</gene>
<evidence type="ECO:0000256" key="2">
    <source>
        <dbReference type="SAM" id="MobiDB-lite"/>
    </source>
</evidence>
<organism evidence="3">
    <name type="scientific">Corynebacterium jeikeium</name>
    <dbReference type="NCBI Taxonomy" id="38289"/>
    <lineage>
        <taxon>Bacteria</taxon>
        <taxon>Bacillati</taxon>
        <taxon>Actinomycetota</taxon>
        <taxon>Actinomycetes</taxon>
        <taxon>Mycobacteriales</taxon>
        <taxon>Corynebacteriaceae</taxon>
        <taxon>Corynebacterium</taxon>
    </lineage>
</organism>
<dbReference type="Pfam" id="PF03090">
    <property type="entry name" value="Replicase"/>
    <property type="match status" value="1"/>
</dbReference>
<feature type="region of interest" description="Disordered" evidence="2">
    <location>
        <begin position="480"/>
        <end position="499"/>
    </location>
</feature>
<keyword evidence="3" id="KW-0614">Plasmid</keyword>
<reference evidence="3" key="1">
    <citation type="journal article" date="2004" name="Plasmid">
        <title>Comparative genomics identified two conserved DNA modules in a corynebacterial plasmid family present in clinical isolates of the opportunistic human pathogen Corynebacterium jeikeium.</title>
        <authorList>
            <person name="Tauch A."/>
            <person name="Bischoff N."/>
            <person name="Puhler A."/>
            <person name="Kalinowski J."/>
        </authorList>
    </citation>
    <scope>NUCLEOTIDE SEQUENCE</scope>
    <source>
        <strain evidence="3">CJ84</strain>
        <plasmid evidence="3">pCJ84</plasmid>
    </source>
</reference>